<keyword evidence="3 11" id="KW-0349">Heme</keyword>
<keyword evidence="14" id="KW-1185">Reference proteome</keyword>
<feature type="non-terminal residue" evidence="13">
    <location>
        <position position="1"/>
    </location>
</feature>
<dbReference type="GO" id="GO:0016020">
    <property type="term" value="C:membrane"/>
    <property type="evidence" value="ECO:0007669"/>
    <property type="project" value="UniProtKB-SubCell"/>
</dbReference>
<evidence type="ECO:0000256" key="10">
    <source>
        <dbReference type="ARBA" id="ARBA00023136"/>
    </source>
</evidence>
<dbReference type="GO" id="GO:0020037">
    <property type="term" value="F:heme binding"/>
    <property type="evidence" value="ECO:0007669"/>
    <property type="project" value="InterPro"/>
</dbReference>
<evidence type="ECO:0008006" key="15">
    <source>
        <dbReference type="Google" id="ProtNLM"/>
    </source>
</evidence>
<organism evidence="13 14">
    <name type="scientific">Mucuna pruriens</name>
    <name type="common">Velvet bean</name>
    <name type="synonym">Dolichos pruriens</name>
    <dbReference type="NCBI Taxonomy" id="157652"/>
    <lineage>
        <taxon>Eukaryota</taxon>
        <taxon>Viridiplantae</taxon>
        <taxon>Streptophyta</taxon>
        <taxon>Embryophyta</taxon>
        <taxon>Tracheophyta</taxon>
        <taxon>Spermatophyta</taxon>
        <taxon>Magnoliopsida</taxon>
        <taxon>eudicotyledons</taxon>
        <taxon>Gunneridae</taxon>
        <taxon>Pentapetalae</taxon>
        <taxon>rosids</taxon>
        <taxon>fabids</taxon>
        <taxon>Fabales</taxon>
        <taxon>Fabaceae</taxon>
        <taxon>Papilionoideae</taxon>
        <taxon>50 kb inversion clade</taxon>
        <taxon>NPAAA clade</taxon>
        <taxon>indigoferoid/millettioid clade</taxon>
        <taxon>Phaseoleae</taxon>
        <taxon>Mucuna</taxon>
    </lineage>
</organism>
<dbReference type="EMBL" id="QJKJ01003202">
    <property type="protein sequence ID" value="RDX99550.1"/>
    <property type="molecule type" value="Genomic_DNA"/>
</dbReference>
<dbReference type="STRING" id="157652.A0A371H9R5"/>
<comment type="subcellular location">
    <subcellularLocation>
        <location evidence="1">Membrane</location>
        <topology evidence="1">Single-pass membrane protein</topology>
    </subcellularLocation>
</comment>
<comment type="cofactor">
    <cofactor evidence="11">
        <name>heme</name>
        <dbReference type="ChEBI" id="CHEBI:30413"/>
    </cofactor>
</comment>
<name>A0A371H9R5_MUCPR</name>
<proteinExistence type="inferred from homology"/>
<keyword evidence="7 12" id="KW-0560">Oxidoreductase</keyword>
<dbReference type="InterPro" id="IPR036396">
    <property type="entry name" value="Cyt_P450_sf"/>
</dbReference>
<evidence type="ECO:0000256" key="12">
    <source>
        <dbReference type="RuleBase" id="RU000461"/>
    </source>
</evidence>
<reference evidence="13" key="1">
    <citation type="submission" date="2018-05" db="EMBL/GenBank/DDBJ databases">
        <title>Draft genome of Mucuna pruriens seed.</title>
        <authorList>
            <person name="Nnadi N.E."/>
            <person name="Vos R."/>
            <person name="Hasami M.H."/>
            <person name="Devisetty U.K."/>
            <person name="Aguiy J.C."/>
        </authorList>
    </citation>
    <scope>NUCLEOTIDE SEQUENCE [LARGE SCALE GENOMIC DNA]</scope>
    <source>
        <strain evidence="13">JCA_2017</strain>
    </source>
</reference>
<keyword evidence="8 11" id="KW-0408">Iron</keyword>
<keyword evidence="6" id="KW-1133">Transmembrane helix</keyword>
<evidence type="ECO:0000256" key="4">
    <source>
        <dbReference type="ARBA" id="ARBA00022692"/>
    </source>
</evidence>
<comment type="caution">
    <text evidence="13">The sequence shown here is derived from an EMBL/GenBank/DDBJ whole genome shotgun (WGS) entry which is preliminary data.</text>
</comment>
<gene>
    <name evidence="13" type="ORF">CR513_17388</name>
</gene>
<dbReference type="AlphaFoldDB" id="A0A371H9R5"/>
<evidence type="ECO:0000256" key="6">
    <source>
        <dbReference type="ARBA" id="ARBA00022989"/>
    </source>
</evidence>
<keyword evidence="9 12" id="KW-0503">Monooxygenase</keyword>
<dbReference type="InterPro" id="IPR017972">
    <property type="entry name" value="Cyt_P450_CS"/>
</dbReference>
<accession>A0A371H9R5</accession>
<dbReference type="GO" id="GO:0005506">
    <property type="term" value="F:iron ion binding"/>
    <property type="evidence" value="ECO:0007669"/>
    <property type="project" value="InterPro"/>
</dbReference>
<dbReference type="PANTHER" id="PTHR24282">
    <property type="entry name" value="CYTOCHROME P450 FAMILY MEMBER"/>
    <property type="match status" value="1"/>
</dbReference>
<comment type="similarity">
    <text evidence="2 12">Belongs to the cytochrome P450 family.</text>
</comment>
<evidence type="ECO:0000256" key="8">
    <source>
        <dbReference type="ARBA" id="ARBA00023004"/>
    </source>
</evidence>
<evidence type="ECO:0000313" key="13">
    <source>
        <dbReference type="EMBL" id="RDX99550.1"/>
    </source>
</evidence>
<evidence type="ECO:0000256" key="11">
    <source>
        <dbReference type="PIRSR" id="PIRSR602401-1"/>
    </source>
</evidence>
<dbReference type="Proteomes" id="UP000257109">
    <property type="component" value="Unassembled WGS sequence"/>
</dbReference>
<dbReference type="PRINTS" id="PR00463">
    <property type="entry name" value="EP450I"/>
</dbReference>
<dbReference type="PANTHER" id="PTHR24282:SF148">
    <property type="entry name" value="CYTOCHROME P450 72A15-LIKE"/>
    <property type="match status" value="1"/>
</dbReference>
<dbReference type="InterPro" id="IPR002401">
    <property type="entry name" value="Cyt_P450_E_grp-I"/>
</dbReference>
<evidence type="ECO:0000256" key="7">
    <source>
        <dbReference type="ARBA" id="ARBA00023002"/>
    </source>
</evidence>
<dbReference type="Pfam" id="PF00067">
    <property type="entry name" value="p450"/>
    <property type="match status" value="1"/>
</dbReference>
<keyword evidence="5 11" id="KW-0479">Metal-binding</keyword>
<evidence type="ECO:0000256" key="3">
    <source>
        <dbReference type="ARBA" id="ARBA00022617"/>
    </source>
</evidence>
<dbReference type="GO" id="GO:0016705">
    <property type="term" value="F:oxidoreductase activity, acting on paired donors, with incorporation or reduction of molecular oxygen"/>
    <property type="evidence" value="ECO:0007669"/>
    <property type="project" value="InterPro"/>
</dbReference>
<feature type="binding site" description="axial binding residue" evidence="11">
    <location>
        <position position="458"/>
    </location>
    <ligand>
        <name>heme</name>
        <dbReference type="ChEBI" id="CHEBI:30413"/>
    </ligand>
    <ligandPart>
        <name>Fe</name>
        <dbReference type="ChEBI" id="CHEBI:18248"/>
    </ligandPart>
</feature>
<evidence type="ECO:0000256" key="9">
    <source>
        <dbReference type="ARBA" id="ARBA00023033"/>
    </source>
</evidence>
<dbReference type="Gene3D" id="1.10.630.10">
    <property type="entry name" value="Cytochrome P450"/>
    <property type="match status" value="1"/>
</dbReference>
<evidence type="ECO:0000256" key="2">
    <source>
        <dbReference type="ARBA" id="ARBA00010617"/>
    </source>
</evidence>
<dbReference type="InterPro" id="IPR050665">
    <property type="entry name" value="Cytochrome_P450_Monooxygen"/>
</dbReference>
<dbReference type="InterPro" id="IPR001128">
    <property type="entry name" value="Cyt_P450"/>
</dbReference>
<dbReference type="SUPFAM" id="SSF48264">
    <property type="entry name" value="Cytochrome P450"/>
    <property type="match status" value="1"/>
</dbReference>
<evidence type="ECO:0000256" key="1">
    <source>
        <dbReference type="ARBA" id="ARBA00004167"/>
    </source>
</evidence>
<dbReference type="OrthoDB" id="1470350at2759"/>
<keyword evidence="4" id="KW-0812">Transmembrane</keyword>
<keyword evidence="10" id="KW-0472">Membrane</keyword>
<dbReference type="PROSITE" id="PS00086">
    <property type="entry name" value="CYTOCHROME_P450"/>
    <property type="match status" value="1"/>
</dbReference>
<protein>
    <recommendedName>
        <fullName evidence="15">Cytochrome P450 72A15</fullName>
    </recommendedName>
</protein>
<dbReference type="GO" id="GO:0004497">
    <property type="term" value="F:monooxygenase activity"/>
    <property type="evidence" value="ECO:0007669"/>
    <property type="project" value="UniProtKB-KW"/>
</dbReference>
<evidence type="ECO:0000256" key="5">
    <source>
        <dbReference type="ARBA" id="ARBA00022723"/>
    </source>
</evidence>
<sequence>MEDHFCKAMMFSFLFLVLCITSKMVSKFWWRPKSVEKQLRKQGVRGNSYKLFNGDVDVLKKYSMEALSKPITLNQHIVPRVMPFFHEMVEKHGKVSLSWFGRIPRLIVADAELTRTILANQNGHFTKPPVLNPLVDLLQLGISTLEGETWAKRRKLITPAFHFEKLKAMVPAFSASCCSLIDRWEKLIKAEGSCIVDVAPEFNILAGDVIARTAFGSSYEEGKMVFELQTEQLQLVLEAYYSNYFPGLRFIPTKKNKRRFQIYNQVMATLKDIIEKKENEMMNGELKGDSLLRILLQCKGESNNSLTSEHLIEECKLFFFAGQETTAILLTWTMVVLCIHQNWQEKARAEVLDICGQNTPHFEAINRLKIVSMVLHEVLRMYPSVTKFMRYTKCATKIGNISVPAGVEICLPLMLLHYDDNYWDKPEEFNPERFAEGISKASKDQIAFYPFGWGPRICLGQNFALIEAKMALAMILQHFSFQLAPSYTHAPYDHITLKPQHGASIILQCIN</sequence>
<dbReference type="PRINTS" id="PR00385">
    <property type="entry name" value="P450"/>
</dbReference>
<evidence type="ECO:0000313" key="14">
    <source>
        <dbReference type="Proteomes" id="UP000257109"/>
    </source>
</evidence>